<accession>A0A0A9HHL2</accession>
<dbReference type="AlphaFoldDB" id="A0A0A9HHL2"/>
<name>A0A0A9HHL2_ARUDO</name>
<protein>
    <submittedName>
        <fullName evidence="1">Uncharacterized protein</fullName>
    </submittedName>
</protein>
<dbReference type="EMBL" id="GBRH01161281">
    <property type="protein sequence ID" value="JAE36615.1"/>
    <property type="molecule type" value="Transcribed_RNA"/>
</dbReference>
<reference evidence="1" key="1">
    <citation type="submission" date="2014-09" db="EMBL/GenBank/DDBJ databases">
        <authorList>
            <person name="Magalhaes I.L.F."/>
            <person name="Oliveira U."/>
            <person name="Santos F.R."/>
            <person name="Vidigal T.H.D.A."/>
            <person name="Brescovit A.D."/>
            <person name="Santos A.J."/>
        </authorList>
    </citation>
    <scope>NUCLEOTIDE SEQUENCE</scope>
    <source>
        <tissue evidence="1">Shoot tissue taken approximately 20 cm above the soil surface</tissue>
    </source>
</reference>
<sequence>MIGVVAIIHSILEVLLQHSFSPVLSMNVIHFFRVKGQHNIEIHSSPAE</sequence>
<organism evidence="1">
    <name type="scientific">Arundo donax</name>
    <name type="common">Giant reed</name>
    <name type="synonym">Donax arundinaceus</name>
    <dbReference type="NCBI Taxonomy" id="35708"/>
    <lineage>
        <taxon>Eukaryota</taxon>
        <taxon>Viridiplantae</taxon>
        <taxon>Streptophyta</taxon>
        <taxon>Embryophyta</taxon>
        <taxon>Tracheophyta</taxon>
        <taxon>Spermatophyta</taxon>
        <taxon>Magnoliopsida</taxon>
        <taxon>Liliopsida</taxon>
        <taxon>Poales</taxon>
        <taxon>Poaceae</taxon>
        <taxon>PACMAD clade</taxon>
        <taxon>Arundinoideae</taxon>
        <taxon>Arundineae</taxon>
        <taxon>Arundo</taxon>
    </lineage>
</organism>
<evidence type="ECO:0000313" key="1">
    <source>
        <dbReference type="EMBL" id="JAE36615.1"/>
    </source>
</evidence>
<proteinExistence type="predicted"/>
<reference evidence="1" key="2">
    <citation type="journal article" date="2015" name="Data Brief">
        <title>Shoot transcriptome of the giant reed, Arundo donax.</title>
        <authorList>
            <person name="Barrero R.A."/>
            <person name="Guerrero F.D."/>
            <person name="Moolhuijzen P."/>
            <person name="Goolsby J.A."/>
            <person name="Tidwell J."/>
            <person name="Bellgard S.E."/>
            <person name="Bellgard M.I."/>
        </authorList>
    </citation>
    <scope>NUCLEOTIDE SEQUENCE</scope>
    <source>
        <tissue evidence="1">Shoot tissue taken approximately 20 cm above the soil surface</tissue>
    </source>
</reference>